<gene>
    <name evidence="1" type="ORF">Chro_2076</name>
</gene>
<accession>K9TYW8</accession>
<dbReference type="Proteomes" id="UP000010384">
    <property type="component" value="Chromosome"/>
</dbReference>
<reference evidence="1 2" key="1">
    <citation type="submission" date="2012-06" db="EMBL/GenBank/DDBJ databases">
        <title>Finished chromosome of genome of Chroococcidiopsis thermalis PCC 7203.</title>
        <authorList>
            <consortium name="US DOE Joint Genome Institute"/>
            <person name="Gugger M."/>
            <person name="Coursin T."/>
            <person name="Rippka R."/>
            <person name="Tandeau De Marsac N."/>
            <person name="Huntemann M."/>
            <person name="Wei C.-L."/>
            <person name="Han J."/>
            <person name="Detter J.C."/>
            <person name="Han C."/>
            <person name="Tapia R."/>
            <person name="Davenport K."/>
            <person name="Daligault H."/>
            <person name="Erkkila T."/>
            <person name="Gu W."/>
            <person name="Munk A.C.C."/>
            <person name="Teshima H."/>
            <person name="Xu Y."/>
            <person name="Chain P."/>
            <person name="Chen A."/>
            <person name="Krypides N."/>
            <person name="Mavromatis K."/>
            <person name="Markowitz V."/>
            <person name="Szeto E."/>
            <person name="Ivanova N."/>
            <person name="Mikhailova N."/>
            <person name="Ovchinnikova G."/>
            <person name="Pagani I."/>
            <person name="Pati A."/>
            <person name="Goodwin L."/>
            <person name="Peters L."/>
            <person name="Pitluck S."/>
            <person name="Woyke T."/>
            <person name="Kerfeld C."/>
        </authorList>
    </citation>
    <scope>NUCLEOTIDE SEQUENCE [LARGE SCALE GENOMIC DNA]</scope>
    <source>
        <strain evidence="1 2">PCC 7203</strain>
    </source>
</reference>
<dbReference type="AlphaFoldDB" id="K9TYW8"/>
<dbReference type="EMBL" id="CP003597">
    <property type="protein sequence ID" value="AFY87583.1"/>
    <property type="molecule type" value="Genomic_DNA"/>
</dbReference>
<dbReference type="HOGENOM" id="CLU_2343536_0_0_3"/>
<proteinExistence type="predicted"/>
<protein>
    <submittedName>
        <fullName evidence="1">Uncharacterized protein</fullName>
    </submittedName>
</protein>
<name>K9TYW8_CHRTP</name>
<dbReference type="InParanoid" id="K9TYW8"/>
<evidence type="ECO:0000313" key="2">
    <source>
        <dbReference type="Proteomes" id="UP000010384"/>
    </source>
</evidence>
<sequence>MPTLLCTMRAKIADTILFLHREDVPTYKKGGSVVRNSYFWALRSIAGRSVRDRDWEYESEVWFALARMLLSFSESGYLALRETILEFPPTQEKIPEILRPVATWE</sequence>
<dbReference type="eggNOG" id="ENOG5032S8N">
    <property type="taxonomic scope" value="Bacteria"/>
</dbReference>
<dbReference type="KEGG" id="cthe:Chro_2076"/>
<dbReference type="PATRIC" id="fig|251229.3.peg.2453"/>
<keyword evidence="2" id="KW-1185">Reference proteome</keyword>
<evidence type="ECO:0000313" key="1">
    <source>
        <dbReference type="EMBL" id="AFY87583.1"/>
    </source>
</evidence>
<organism evidence="1 2">
    <name type="scientific">Chroococcidiopsis thermalis (strain PCC 7203)</name>
    <dbReference type="NCBI Taxonomy" id="251229"/>
    <lineage>
        <taxon>Bacteria</taxon>
        <taxon>Bacillati</taxon>
        <taxon>Cyanobacteriota</taxon>
        <taxon>Cyanophyceae</taxon>
        <taxon>Chroococcidiopsidales</taxon>
        <taxon>Chroococcidiopsidaceae</taxon>
        <taxon>Chroococcidiopsis</taxon>
    </lineage>
</organism>